<dbReference type="EC" id="3.2.2.26" evidence="1 2"/>
<dbReference type="HAMAP" id="MF_00991">
    <property type="entry name" value="MqnB"/>
    <property type="match status" value="1"/>
</dbReference>
<comment type="pathway">
    <text evidence="1">Quinol/quinone metabolism; menaquinone biosynthesis.</text>
</comment>
<dbReference type="EMBL" id="OCMT01000004">
    <property type="protein sequence ID" value="SOD20266.1"/>
    <property type="molecule type" value="Genomic_DNA"/>
</dbReference>
<evidence type="ECO:0000313" key="5">
    <source>
        <dbReference type="Proteomes" id="UP000219281"/>
    </source>
</evidence>
<evidence type="ECO:0000313" key="4">
    <source>
        <dbReference type="EMBL" id="SOD20266.1"/>
    </source>
</evidence>
<name>A0A286AED9_9SPHI</name>
<feature type="domain" description="Nucleoside phosphorylase" evidence="3">
    <location>
        <begin position="36"/>
        <end position="194"/>
    </location>
</feature>
<dbReference type="GO" id="GO:0009116">
    <property type="term" value="P:nucleoside metabolic process"/>
    <property type="evidence" value="ECO:0007669"/>
    <property type="project" value="InterPro"/>
</dbReference>
<dbReference type="InterPro" id="IPR019963">
    <property type="entry name" value="FL_hydrolase_MqnB"/>
</dbReference>
<comment type="catalytic activity">
    <reaction evidence="1">
        <text>futalosine + H2O = dehypoxanthine futalosine + hypoxanthine</text>
        <dbReference type="Rhea" id="RHEA:25904"/>
        <dbReference type="ChEBI" id="CHEBI:15377"/>
        <dbReference type="ChEBI" id="CHEBI:17368"/>
        <dbReference type="ChEBI" id="CHEBI:58863"/>
        <dbReference type="ChEBI" id="CHEBI:58864"/>
        <dbReference type="EC" id="3.2.2.26"/>
    </reaction>
</comment>
<protein>
    <recommendedName>
        <fullName evidence="1 2">Futalosine hydrolase</fullName>
        <shortName evidence="1">FL hydrolase</shortName>
        <ecNumber evidence="1 2">3.2.2.26</ecNumber>
    </recommendedName>
    <alternativeName>
        <fullName evidence="1">Futalosine nucleosidase</fullName>
    </alternativeName>
    <alternativeName>
        <fullName evidence="1">Menaquinone biosynthetic enzyme MqnB</fullName>
    </alternativeName>
</protein>
<evidence type="ECO:0000256" key="1">
    <source>
        <dbReference type="HAMAP-Rule" id="MF_00991"/>
    </source>
</evidence>
<dbReference type="GO" id="GO:0009234">
    <property type="term" value="P:menaquinone biosynthetic process"/>
    <property type="evidence" value="ECO:0007669"/>
    <property type="project" value="UniProtKB-UniRule"/>
</dbReference>
<reference evidence="5" key="1">
    <citation type="submission" date="2017-09" db="EMBL/GenBank/DDBJ databases">
        <authorList>
            <person name="Varghese N."/>
            <person name="Submissions S."/>
        </authorList>
    </citation>
    <scope>NUCLEOTIDE SEQUENCE [LARGE SCALE GENOMIC DNA]</scope>
    <source>
        <strain evidence="5">CGMCC 1.12803</strain>
    </source>
</reference>
<dbReference type="AlphaFoldDB" id="A0A286AED9"/>
<dbReference type="InterPro" id="IPR000845">
    <property type="entry name" value="Nucleoside_phosphorylase_d"/>
</dbReference>
<accession>A0A286AED9</accession>
<evidence type="ECO:0000259" key="3">
    <source>
        <dbReference type="Pfam" id="PF01048"/>
    </source>
</evidence>
<gene>
    <name evidence="1" type="primary">mqnB</name>
    <name evidence="4" type="ORF">SAMN06297358_3980</name>
</gene>
<dbReference type="GO" id="GO:0005829">
    <property type="term" value="C:cytosol"/>
    <property type="evidence" value="ECO:0007669"/>
    <property type="project" value="TreeGrafter"/>
</dbReference>
<evidence type="ECO:0000256" key="2">
    <source>
        <dbReference type="NCBIfam" id="TIGR03664"/>
    </source>
</evidence>
<dbReference type="PANTHER" id="PTHR46832">
    <property type="entry name" value="5'-METHYLTHIOADENOSINE/S-ADENOSYLHOMOCYSTEINE NUCLEOSIDASE"/>
    <property type="match status" value="1"/>
</dbReference>
<keyword evidence="1 4" id="KW-0378">Hydrolase</keyword>
<dbReference type="SUPFAM" id="SSF53167">
    <property type="entry name" value="Purine and uridine phosphorylases"/>
    <property type="match status" value="1"/>
</dbReference>
<dbReference type="RefSeq" id="WP_097133734.1">
    <property type="nucleotide sequence ID" value="NZ_OCMT01000004.1"/>
</dbReference>
<dbReference type="Pfam" id="PF01048">
    <property type="entry name" value="PNP_UDP_1"/>
    <property type="match status" value="1"/>
</dbReference>
<dbReference type="OrthoDB" id="9788270at2"/>
<dbReference type="PANTHER" id="PTHR46832:SF2">
    <property type="entry name" value="FUTALOSINE HYDROLASE"/>
    <property type="match status" value="1"/>
</dbReference>
<dbReference type="NCBIfam" id="TIGR03664">
    <property type="entry name" value="fut_nucase"/>
    <property type="match status" value="1"/>
</dbReference>
<comment type="function">
    <text evidence="1">Catalyzes the hydrolysis of futalosine (FL) to dehypoxanthine futalosine (DHFL) and hypoxanthine, a step in the biosynthesis of menaquinone (MK, vitamin K2).</text>
</comment>
<keyword evidence="1" id="KW-0474">Menaquinone biosynthesis</keyword>
<dbReference type="GO" id="GO:0008782">
    <property type="term" value="F:adenosylhomocysteine nucleosidase activity"/>
    <property type="evidence" value="ECO:0007669"/>
    <property type="project" value="TreeGrafter"/>
</dbReference>
<keyword evidence="5" id="KW-1185">Reference proteome</keyword>
<comment type="similarity">
    <text evidence="1">Belongs to the PNP/UDP phosphorylase family. Futalosine hydrolase subfamily.</text>
</comment>
<proteinExistence type="inferred from homology"/>
<dbReference type="GO" id="GO:0019284">
    <property type="term" value="P:L-methionine salvage from S-adenosylmethionine"/>
    <property type="evidence" value="ECO:0007669"/>
    <property type="project" value="TreeGrafter"/>
</dbReference>
<dbReference type="GO" id="GO:0008930">
    <property type="term" value="F:methylthioadenosine nucleosidase activity"/>
    <property type="evidence" value="ECO:0007669"/>
    <property type="project" value="TreeGrafter"/>
</dbReference>
<dbReference type="Proteomes" id="UP000219281">
    <property type="component" value="Unassembled WGS sequence"/>
</dbReference>
<dbReference type="InterPro" id="IPR035994">
    <property type="entry name" value="Nucleoside_phosphorylase_sf"/>
</dbReference>
<dbReference type="CDD" id="cd17766">
    <property type="entry name" value="futalosine_nucleosidase_MqnB"/>
    <property type="match status" value="1"/>
</dbReference>
<dbReference type="UniPathway" id="UPA00079"/>
<sequence length="210" mass="22960">MKILVVAATEAEIAATLAHFNLTPNNFIETEKFDVLITGVGMVATAFALGQKLSSKYNLVLNVGIAGSFDSTIELGELVNITQDTLAELGAEDHENFISLPKMGFGENTFSSFAGITDNLGIKIVKGITVNKVHGNAQSIENVTQLYQPQTESMEGAAVLYAAKELNITVLQIRAISNYVEPRNRENWQIGLAMSSLNDWLTNFLHNHRF</sequence>
<organism evidence="4 5">
    <name type="scientific">Pedobacter xixiisoli</name>
    <dbReference type="NCBI Taxonomy" id="1476464"/>
    <lineage>
        <taxon>Bacteria</taxon>
        <taxon>Pseudomonadati</taxon>
        <taxon>Bacteroidota</taxon>
        <taxon>Sphingobacteriia</taxon>
        <taxon>Sphingobacteriales</taxon>
        <taxon>Sphingobacteriaceae</taxon>
        <taxon>Pedobacter</taxon>
    </lineage>
</organism>
<dbReference type="Gene3D" id="3.40.50.1580">
    <property type="entry name" value="Nucleoside phosphorylase domain"/>
    <property type="match status" value="1"/>
</dbReference>